<evidence type="ECO:0000313" key="10">
    <source>
        <dbReference type="Proteomes" id="UP000466024"/>
    </source>
</evidence>
<comment type="caution">
    <text evidence="9">The sequence shown here is derived from an EMBL/GenBank/DDBJ whole genome shotgun (WGS) entry which is preliminary data.</text>
</comment>
<dbReference type="InterPro" id="IPR036909">
    <property type="entry name" value="Cyt_c-like_dom_sf"/>
</dbReference>
<dbReference type="PANTHER" id="PTHR40942:SF4">
    <property type="entry name" value="CYTOCHROME C5"/>
    <property type="match status" value="1"/>
</dbReference>
<organism evidence="9 10">
    <name type="scientific">Salinicola corii</name>
    <dbReference type="NCBI Taxonomy" id="2606937"/>
    <lineage>
        <taxon>Bacteria</taxon>
        <taxon>Pseudomonadati</taxon>
        <taxon>Pseudomonadota</taxon>
        <taxon>Gammaproteobacteria</taxon>
        <taxon>Oceanospirillales</taxon>
        <taxon>Halomonadaceae</taxon>
        <taxon>Salinicola</taxon>
    </lineage>
</organism>
<feature type="signal peptide" evidence="7">
    <location>
        <begin position="1"/>
        <end position="24"/>
    </location>
</feature>
<evidence type="ECO:0000256" key="1">
    <source>
        <dbReference type="ARBA" id="ARBA00022448"/>
    </source>
</evidence>
<proteinExistence type="predicted"/>
<dbReference type="PRINTS" id="PR00607">
    <property type="entry name" value="CYTCHROMECIE"/>
</dbReference>
<reference evidence="9 10" key="1">
    <citation type="submission" date="2019-08" db="EMBL/GenBank/DDBJ databases">
        <title>Bioinformatics analysis of the strain L3 and L5.</title>
        <authorList>
            <person name="Li X."/>
        </authorList>
    </citation>
    <scope>NUCLEOTIDE SEQUENCE [LARGE SCALE GENOMIC DNA]</scope>
    <source>
        <strain evidence="9 10">L3</strain>
    </source>
</reference>
<dbReference type="SUPFAM" id="SSF46626">
    <property type="entry name" value="Cytochrome c"/>
    <property type="match status" value="1"/>
</dbReference>
<evidence type="ECO:0000256" key="6">
    <source>
        <dbReference type="PROSITE-ProRule" id="PRU00433"/>
    </source>
</evidence>
<dbReference type="Gene3D" id="1.10.760.10">
    <property type="entry name" value="Cytochrome c-like domain"/>
    <property type="match status" value="1"/>
</dbReference>
<dbReference type="Pfam" id="PF13442">
    <property type="entry name" value="Cytochrome_CBB3"/>
    <property type="match status" value="1"/>
</dbReference>
<accession>A0A640WEM5</accession>
<dbReference type="PROSITE" id="PS51007">
    <property type="entry name" value="CYTC"/>
    <property type="match status" value="1"/>
</dbReference>
<keyword evidence="3 6" id="KW-0479">Metal-binding</keyword>
<sequence length="101" mass="10379">MNVKLPLALTAALLISVLATQAQATDGEAIFENNCASCHDGGSAPQIGNKDAWQPRIDKGMDTLYTNAIDGVGGMPAKGGNADLTDDEVKAAVDYIANESG</sequence>
<keyword evidence="10" id="KW-1185">Reference proteome</keyword>
<keyword evidence="2 6" id="KW-0349">Heme</keyword>
<gene>
    <name evidence="9" type="ORF">F0A16_08850</name>
</gene>
<evidence type="ECO:0000256" key="5">
    <source>
        <dbReference type="ARBA" id="ARBA00023004"/>
    </source>
</evidence>
<keyword evidence="5 6" id="KW-0408">Iron</keyword>
<evidence type="ECO:0000313" key="9">
    <source>
        <dbReference type="EMBL" id="KAA0018611.1"/>
    </source>
</evidence>
<feature type="domain" description="Cytochrome c" evidence="8">
    <location>
        <begin position="22"/>
        <end position="100"/>
    </location>
</feature>
<name>A0A640WEM5_9GAMM</name>
<evidence type="ECO:0000256" key="2">
    <source>
        <dbReference type="ARBA" id="ARBA00022617"/>
    </source>
</evidence>
<evidence type="ECO:0000259" key="8">
    <source>
        <dbReference type="PROSITE" id="PS51007"/>
    </source>
</evidence>
<evidence type="ECO:0000256" key="7">
    <source>
        <dbReference type="SAM" id="SignalP"/>
    </source>
</evidence>
<dbReference type="EMBL" id="VTPX01000004">
    <property type="protein sequence ID" value="KAA0018611.1"/>
    <property type="molecule type" value="Genomic_DNA"/>
</dbReference>
<dbReference type="GO" id="GO:0005506">
    <property type="term" value="F:iron ion binding"/>
    <property type="evidence" value="ECO:0007669"/>
    <property type="project" value="InterPro"/>
</dbReference>
<dbReference type="GO" id="GO:0009055">
    <property type="term" value="F:electron transfer activity"/>
    <property type="evidence" value="ECO:0007669"/>
    <property type="project" value="InterPro"/>
</dbReference>
<dbReference type="PANTHER" id="PTHR40942">
    <property type="match status" value="1"/>
</dbReference>
<dbReference type="InterPro" id="IPR009056">
    <property type="entry name" value="Cyt_c-like_dom"/>
</dbReference>
<feature type="chain" id="PRO_5025008845" evidence="7">
    <location>
        <begin position="25"/>
        <end position="101"/>
    </location>
</feature>
<protein>
    <submittedName>
        <fullName evidence="9">Cytochrome c5 family protein</fullName>
    </submittedName>
</protein>
<dbReference type="RefSeq" id="WP_149435035.1">
    <property type="nucleotide sequence ID" value="NZ_VTPX01000004.1"/>
</dbReference>
<evidence type="ECO:0000256" key="3">
    <source>
        <dbReference type="ARBA" id="ARBA00022723"/>
    </source>
</evidence>
<keyword evidence="7" id="KW-0732">Signal</keyword>
<keyword evidence="4" id="KW-0249">Electron transport</keyword>
<keyword evidence="1" id="KW-0813">Transport</keyword>
<dbReference type="Proteomes" id="UP000466024">
    <property type="component" value="Unassembled WGS sequence"/>
</dbReference>
<evidence type="ECO:0000256" key="4">
    <source>
        <dbReference type="ARBA" id="ARBA00022982"/>
    </source>
</evidence>
<dbReference type="AlphaFoldDB" id="A0A640WEM5"/>
<dbReference type="GO" id="GO:0020037">
    <property type="term" value="F:heme binding"/>
    <property type="evidence" value="ECO:0007669"/>
    <property type="project" value="InterPro"/>
</dbReference>
<dbReference type="InterPro" id="IPR002323">
    <property type="entry name" value="Cyt_CIE"/>
</dbReference>